<feature type="domain" description="HORMA" evidence="3">
    <location>
        <begin position="20"/>
        <end position="241"/>
    </location>
</feature>
<dbReference type="PANTHER" id="PTHR11842">
    <property type="entry name" value="MITOTIC SPINDLE ASSEMBLY CHECKPOINT PROTEIN MAD2"/>
    <property type="match status" value="1"/>
</dbReference>
<accession>G7E9Y8</accession>
<dbReference type="EMBL" id="BABT02000220">
    <property type="protein sequence ID" value="GAA99457.1"/>
    <property type="molecule type" value="Genomic_DNA"/>
</dbReference>
<dbReference type="STRING" id="764103.G7E9Y8"/>
<dbReference type="SUPFAM" id="SSF56019">
    <property type="entry name" value="The spindle assembly checkpoint protein mad2"/>
    <property type="match status" value="1"/>
</dbReference>
<dbReference type="PROSITE" id="PS50815">
    <property type="entry name" value="HORMA"/>
    <property type="match status" value="1"/>
</dbReference>
<reference evidence="4 5" key="1">
    <citation type="journal article" date="2011" name="J. Gen. Appl. Microbiol.">
        <title>Draft genome sequencing of the enigmatic basidiomycete Mixia osmundae.</title>
        <authorList>
            <person name="Nishida H."/>
            <person name="Nagatsuka Y."/>
            <person name="Sugiyama J."/>
        </authorList>
    </citation>
    <scope>NUCLEOTIDE SEQUENCE [LARGE SCALE GENOMIC DNA]</scope>
    <source>
        <strain evidence="5">CBS 9802 / IAM 14324 / JCM 22182 / KY 12970</strain>
    </source>
</reference>
<sequence length="278" mass="31442">MPPKRRAASTVVEEDTLNFKETLSVLKDFFEVALHQILYLRQVYPRDFFTKRKKYEVDVWQCHVPVLSEYVLGIVNSTADELSKEQVSQLIVSIQDNATHESLENYIFDVQYFPTVDRVNRSPAGISKDEIEDYMRAYIMSLSTIESRVQTGLPEDLTFTTFLTLVEPGEGPPTSEEERKKDLTSKWVPAQRQVEPVRADPSAPITVIDSSQDTVSSVSERNKLTPLKSYALGPLALQLFVEETAEKARLLQKLRTRDGALSSSAPTVVDKGKRRAVD</sequence>
<dbReference type="FunCoup" id="G7E9Y8">
    <property type="interactions" value="2"/>
</dbReference>
<comment type="similarity">
    <text evidence="1">Belongs to the MAD2 family.</text>
</comment>
<dbReference type="InterPro" id="IPR045091">
    <property type="entry name" value="Mad2-like"/>
</dbReference>
<dbReference type="Gene3D" id="3.30.900.10">
    <property type="entry name" value="HORMA domain"/>
    <property type="match status" value="1"/>
</dbReference>
<dbReference type="eggNOG" id="KOG3186">
    <property type="taxonomic scope" value="Eukaryota"/>
</dbReference>
<name>G7E9Y8_MIXOS</name>
<dbReference type="InParanoid" id="G7E9Y8"/>
<evidence type="ECO:0000259" key="3">
    <source>
        <dbReference type="PROSITE" id="PS50815"/>
    </source>
</evidence>
<dbReference type="PANTHER" id="PTHR11842:SF10">
    <property type="entry name" value="MITOTIC SPINDLE ASSEMBLY CHECKPOINT PROTEIN MAD2B"/>
    <property type="match status" value="1"/>
</dbReference>
<dbReference type="Pfam" id="PF02301">
    <property type="entry name" value="HORMA"/>
    <property type="match status" value="1"/>
</dbReference>
<keyword evidence="5" id="KW-1185">Reference proteome</keyword>
<evidence type="ECO:0000256" key="2">
    <source>
        <dbReference type="SAM" id="MobiDB-lite"/>
    </source>
</evidence>
<dbReference type="Proteomes" id="UP000009131">
    <property type="component" value="Unassembled WGS sequence"/>
</dbReference>
<protein>
    <recommendedName>
        <fullName evidence="3">HORMA domain-containing protein</fullName>
    </recommendedName>
</protein>
<dbReference type="OrthoDB" id="21254at2759"/>
<evidence type="ECO:0000313" key="5">
    <source>
        <dbReference type="Proteomes" id="UP000009131"/>
    </source>
</evidence>
<dbReference type="InterPro" id="IPR003511">
    <property type="entry name" value="HORMA_dom"/>
</dbReference>
<dbReference type="HOGENOM" id="CLU_079419_0_0_1"/>
<gene>
    <name evidence="4" type="primary">Mo06156</name>
    <name evidence="4" type="ORF">E5Q_06156</name>
</gene>
<organism evidence="4 5">
    <name type="scientific">Mixia osmundae (strain CBS 9802 / IAM 14324 / JCM 22182 / KY 12970)</name>
    <dbReference type="NCBI Taxonomy" id="764103"/>
    <lineage>
        <taxon>Eukaryota</taxon>
        <taxon>Fungi</taxon>
        <taxon>Dikarya</taxon>
        <taxon>Basidiomycota</taxon>
        <taxon>Pucciniomycotina</taxon>
        <taxon>Mixiomycetes</taxon>
        <taxon>Mixiales</taxon>
        <taxon>Mixiaceae</taxon>
        <taxon>Mixia</taxon>
    </lineage>
</organism>
<dbReference type="GO" id="GO:0016035">
    <property type="term" value="C:zeta DNA polymerase complex"/>
    <property type="evidence" value="ECO:0007669"/>
    <property type="project" value="TreeGrafter"/>
</dbReference>
<comment type="caution">
    <text evidence="4">The sequence shown here is derived from an EMBL/GenBank/DDBJ whole genome shotgun (WGS) entry which is preliminary data.</text>
</comment>
<evidence type="ECO:0000256" key="1">
    <source>
        <dbReference type="ARBA" id="ARBA00010348"/>
    </source>
</evidence>
<proteinExistence type="inferred from homology"/>
<evidence type="ECO:0000313" key="4">
    <source>
        <dbReference type="EMBL" id="GAA99457.1"/>
    </source>
</evidence>
<dbReference type="InterPro" id="IPR036570">
    <property type="entry name" value="HORMA_dom_sf"/>
</dbReference>
<feature type="region of interest" description="Disordered" evidence="2">
    <location>
        <begin position="259"/>
        <end position="278"/>
    </location>
</feature>
<reference evidence="4 5" key="2">
    <citation type="journal article" date="2012" name="Open Biol.">
        <title>Characteristics of nucleosomes and linker DNA regions on the genome of the basidiomycete Mixia osmundae revealed by mono- and dinucleosome mapping.</title>
        <authorList>
            <person name="Nishida H."/>
            <person name="Kondo S."/>
            <person name="Matsumoto T."/>
            <person name="Suzuki Y."/>
            <person name="Yoshikawa H."/>
            <person name="Taylor T.D."/>
            <person name="Sugiyama J."/>
        </authorList>
    </citation>
    <scope>NUCLEOTIDE SEQUENCE [LARGE SCALE GENOMIC DNA]</scope>
    <source>
        <strain evidence="5">CBS 9802 / IAM 14324 / JCM 22182 / KY 12970</strain>
    </source>
</reference>
<dbReference type="AlphaFoldDB" id="G7E9Y8"/>